<dbReference type="InterPro" id="IPR036465">
    <property type="entry name" value="vWFA_dom_sf"/>
</dbReference>
<dbReference type="SUPFAM" id="SSF53300">
    <property type="entry name" value="vWA-like"/>
    <property type="match status" value="1"/>
</dbReference>
<dbReference type="PROSITE" id="PS50041">
    <property type="entry name" value="C_TYPE_LECTIN_2"/>
    <property type="match status" value="1"/>
</dbReference>
<reference evidence="2 3" key="1">
    <citation type="submission" date="2015-09" db="EMBL/GenBank/DDBJ databases">
        <title>Draft genome of the parasitic nematode Teladorsagia circumcincta isolate WARC Sus (inbred).</title>
        <authorList>
            <person name="Mitreva M."/>
        </authorList>
    </citation>
    <scope>NUCLEOTIDE SEQUENCE [LARGE SCALE GENOMIC DNA]</scope>
    <source>
        <strain evidence="2 3">S</strain>
    </source>
</reference>
<dbReference type="Pfam" id="PF00059">
    <property type="entry name" value="Lectin_C"/>
    <property type="match status" value="1"/>
</dbReference>
<dbReference type="Gene3D" id="3.10.100.10">
    <property type="entry name" value="Mannose-Binding Protein A, subunit A"/>
    <property type="match status" value="1"/>
</dbReference>
<dbReference type="OrthoDB" id="5787264at2759"/>
<dbReference type="SMART" id="SM00034">
    <property type="entry name" value="CLECT"/>
    <property type="match status" value="1"/>
</dbReference>
<feature type="non-terminal residue" evidence="2">
    <location>
        <position position="1"/>
    </location>
</feature>
<dbReference type="SUPFAM" id="SSF56436">
    <property type="entry name" value="C-type lectin-like"/>
    <property type="match status" value="1"/>
</dbReference>
<dbReference type="InterPro" id="IPR016187">
    <property type="entry name" value="CTDL_fold"/>
</dbReference>
<proteinExistence type="predicted"/>
<evidence type="ECO:0000313" key="2">
    <source>
        <dbReference type="EMBL" id="PIO65297.1"/>
    </source>
</evidence>
<name>A0A2G9U4W7_TELCI</name>
<dbReference type="Proteomes" id="UP000230423">
    <property type="component" value="Unassembled WGS sequence"/>
</dbReference>
<gene>
    <name evidence="2" type="ORF">TELCIR_13042</name>
</gene>
<protein>
    <submittedName>
        <fullName evidence="2">Lectin C-type domain protein</fullName>
    </submittedName>
</protein>
<evidence type="ECO:0000259" key="1">
    <source>
        <dbReference type="PROSITE" id="PS50041"/>
    </source>
</evidence>
<feature type="non-terminal residue" evidence="2">
    <location>
        <position position="270"/>
    </location>
</feature>
<dbReference type="InterPro" id="IPR016186">
    <property type="entry name" value="C-type_lectin-like/link_sf"/>
</dbReference>
<keyword evidence="3" id="KW-1185">Reference proteome</keyword>
<sequence>AIRMAMSKFSSPSHRAAARRVLVIIGSPYRKGNYSDPTQIAHKFRANGGTVITIEYVQEHDVSATPLETLASPNFSLTNRKGDGAELRAHDLRHLLCEANCFCKTNWMAYTTNKWNTPHGGCYQPSLMPSTQNSASQTCYRMNESVVVLDENSGKNAFLMNAFPPRTKIWLGLRYKKNKWTWPGGHSVGYTNWAPGQPNHRAGDCVYMEMYPESNSEDIHEGVLDHTLCVRIEAGCPESEKEKFHLCLDCVLRSIPKGDYLTIADDLNDH</sequence>
<accession>A0A2G9U4W7</accession>
<organism evidence="2 3">
    <name type="scientific">Teladorsagia circumcincta</name>
    <name type="common">Brown stomach worm</name>
    <name type="synonym">Ostertagia circumcincta</name>
    <dbReference type="NCBI Taxonomy" id="45464"/>
    <lineage>
        <taxon>Eukaryota</taxon>
        <taxon>Metazoa</taxon>
        <taxon>Ecdysozoa</taxon>
        <taxon>Nematoda</taxon>
        <taxon>Chromadorea</taxon>
        <taxon>Rhabditida</taxon>
        <taxon>Rhabditina</taxon>
        <taxon>Rhabditomorpha</taxon>
        <taxon>Strongyloidea</taxon>
        <taxon>Trichostrongylidae</taxon>
        <taxon>Teladorsagia</taxon>
    </lineage>
</organism>
<dbReference type="EMBL" id="KZ349121">
    <property type="protein sequence ID" value="PIO65297.1"/>
    <property type="molecule type" value="Genomic_DNA"/>
</dbReference>
<feature type="domain" description="C-type lectin" evidence="1">
    <location>
        <begin position="118"/>
        <end position="230"/>
    </location>
</feature>
<dbReference type="PANTHER" id="PTHR31024:SF3">
    <property type="entry name" value="C-TYPE LECTIN-RELATED"/>
    <property type="match status" value="1"/>
</dbReference>
<evidence type="ECO:0000313" key="3">
    <source>
        <dbReference type="Proteomes" id="UP000230423"/>
    </source>
</evidence>
<dbReference type="PANTHER" id="PTHR31024">
    <property type="entry name" value="C-TYPE LECTIN"/>
    <property type="match status" value="1"/>
</dbReference>
<dbReference type="CDD" id="cd00037">
    <property type="entry name" value="CLECT"/>
    <property type="match status" value="1"/>
</dbReference>
<dbReference type="InterPro" id="IPR001304">
    <property type="entry name" value="C-type_lectin-like"/>
</dbReference>
<dbReference type="AlphaFoldDB" id="A0A2G9U4W7"/>